<evidence type="ECO:0000259" key="1">
    <source>
        <dbReference type="Pfam" id="PF02601"/>
    </source>
</evidence>
<dbReference type="GO" id="GO:0008855">
    <property type="term" value="F:exodeoxyribonuclease VII activity"/>
    <property type="evidence" value="ECO:0007669"/>
    <property type="project" value="InterPro"/>
</dbReference>
<accession>A0A9X2HIC7</accession>
<name>A0A9X2HIC7_9MICC</name>
<dbReference type="Proteomes" id="UP001139502">
    <property type="component" value="Unassembled WGS sequence"/>
</dbReference>
<feature type="domain" description="Exonuclease VII large subunit C-terminal" evidence="1">
    <location>
        <begin position="226"/>
        <end position="381"/>
    </location>
</feature>
<evidence type="ECO:0000313" key="3">
    <source>
        <dbReference type="Proteomes" id="UP001139502"/>
    </source>
</evidence>
<proteinExistence type="predicted"/>
<evidence type="ECO:0000313" key="2">
    <source>
        <dbReference type="EMBL" id="MCP3424828.1"/>
    </source>
</evidence>
<dbReference type="Pfam" id="PF02601">
    <property type="entry name" value="Exonuc_VII_L"/>
    <property type="match status" value="1"/>
</dbReference>
<sequence>MTEAPLDHEISSFQGRHALMNSLVVGVYLKMLALGEERLADAWLDSGVELVPGEMALRTWGAYSRTPRPVLRMLMRPLSKRAHLALNKRIDFVREVVREFSSSVDGVLELEAVVWAEIGDVIQPSTEDRVNDIKDALAACGEEGQTLIEELDLLLPQLIFGWGAYASQRVQHVAVRDGDQQTVARVTKLLKSLSDFLWGHDKIQLATGEMNNISFASTAPGPRLILDAASSRALPRKKWRVGVIVPGGEAARSDIAELEEHPELECSLRTVYRNKTNFAAQMSSALAAFKFDQDAIVVAYGGGSKKDLEKVHAALEPHLETLEVPCWVAVGHASDPMTVKNPVVRVCRTPSDARTLFLAETVQYEQQLGMILAEGARRLENGEKSLGNGESIERALRNMNNTVSDARGLHLQNGS</sequence>
<protein>
    <recommendedName>
        <fullName evidence="1">Exonuclease VII large subunit C-terminal domain-containing protein</fullName>
    </recommendedName>
</protein>
<dbReference type="AlphaFoldDB" id="A0A9X2HIC7"/>
<gene>
    <name evidence="2" type="ORF">NBM05_01965</name>
</gene>
<dbReference type="EMBL" id="JANAFB010000003">
    <property type="protein sequence ID" value="MCP3424828.1"/>
    <property type="molecule type" value="Genomic_DNA"/>
</dbReference>
<reference evidence="2" key="1">
    <citation type="submission" date="2022-06" db="EMBL/GenBank/DDBJ databases">
        <title>Rothia sp. isolated from sandalwood seedling.</title>
        <authorList>
            <person name="Tuikhar N."/>
            <person name="Kirdat K."/>
            <person name="Thorat V."/>
            <person name="Swetha P."/>
            <person name="Padma S."/>
            <person name="Sundararaj R."/>
            <person name="Yadav A."/>
        </authorList>
    </citation>
    <scope>NUCLEOTIDE SEQUENCE</scope>
    <source>
        <strain evidence="2">AR01</strain>
    </source>
</reference>
<dbReference type="InterPro" id="IPR020579">
    <property type="entry name" value="Exonuc_VII_lsu_C"/>
</dbReference>
<organism evidence="2 3">
    <name type="scientific">Rothia santali</name>
    <dbReference type="NCBI Taxonomy" id="2949643"/>
    <lineage>
        <taxon>Bacteria</taxon>
        <taxon>Bacillati</taxon>
        <taxon>Actinomycetota</taxon>
        <taxon>Actinomycetes</taxon>
        <taxon>Micrococcales</taxon>
        <taxon>Micrococcaceae</taxon>
        <taxon>Rothia</taxon>
    </lineage>
</organism>
<comment type="caution">
    <text evidence="2">The sequence shown here is derived from an EMBL/GenBank/DDBJ whole genome shotgun (WGS) entry which is preliminary data.</text>
</comment>
<keyword evidence="3" id="KW-1185">Reference proteome</keyword>
<dbReference type="RefSeq" id="WP_254164754.1">
    <property type="nucleotide sequence ID" value="NZ_JANAFB010000003.1"/>
</dbReference>